<feature type="domain" description="Integrase catalytic" evidence="8">
    <location>
        <begin position="497"/>
        <end position="673"/>
    </location>
</feature>
<evidence type="ECO:0000256" key="3">
    <source>
        <dbReference type="ARBA" id="ARBA00022750"/>
    </source>
</evidence>
<dbReference type="InterPro" id="IPR036875">
    <property type="entry name" value="Znf_CCHC_sf"/>
</dbReference>
<dbReference type="InterPro" id="IPR013103">
    <property type="entry name" value="RVT_2"/>
</dbReference>
<dbReference type="Pfam" id="PF22936">
    <property type="entry name" value="Pol_BBD"/>
    <property type="match status" value="1"/>
</dbReference>
<dbReference type="InterPro" id="IPR057670">
    <property type="entry name" value="SH3_retrovirus"/>
</dbReference>
<dbReference type="PANTHER" id="PTHR42648:SF27">
    <property type="entry name" value="RNA-DIRECTED DNA POLYMERASE"/>
    <property type="match status" value="1"/>
</dbReference>
<dbReference type="OrthoDB" id="1645289at2759"/>
<keyword evidence="3" id="KW-0064">Aspartyl protease</keyword>
<proteinExistence type="predicted"/>
<feature type="domain" description="CCHC-type" evidence="7">
    <location>
        <begin position="271"/>
        <end position="286"/>
    </location>
</feature>
<keyword evidence="1" id="KW-0645">Protease</keyword>
<dbReference type="AlphaFoldDB" id="A0A5N6PYG1"/>
<evidence type="ECO:0000256" key="5">
    <source>
        <dbReference type="PROSITE-ProRule" id="PRU00047"/>
    </source>
</evidence>
<dbReference type="InterPro" id="IPR054722">
    <property type="entry name" value="PolX-like_BBD"/>
</dbReference>
<dbReference type="Pfam" id="PF25597">
    <property type="entry name" value="SH3_retrovirus"/>
    <property type="match status" value="1"/>
</dbReference>
<dbReference type="InterPro" id="IPR043502">
    <property type="entry name" value="DNA/RNA_pol_sf"/>
</dbReference>
<evidence type="ECO:0000256" key="6">
    <source>
        <dbReference type="SAM" id="MobiDB-lite"/>
    </source>
</evidence>
<feature type="compositionally biased region" description="Basic residues" evidence="6">
    <location>
        <begin position="224"/>
        <end position="235"/>
    </location>
</feature>
<evidence type="ECO:0000256" key="1">
    <source>
        <dbReference type="ARBA" id="ARBA00022670"/>
    </source>
</evidence>
<dbReference type="Pfam" id="PF07727">
    <property type="entry name" value="RVT_2"/>
    <property type="match status" value="1"/>
</dbReference>
<dbReference type="GO" id="GO:0008270">
    <property type="term" value="F:zinc ion binding"/>
    <property type="evidence" value="ECO:0007669"/>
    <property type="project" value="UniProtKB-KW"/>
</dbReference>
<dbReference type="GO" id="GO:0003676">
    <property type="term" value="F:nucleic acid binding"/>
    <property type="evidence" value="ECO:0007669"/>
    <property type="project" value="InterPro"/>
</dbReference>
<dbReference type="Pfam" id="PF14223">
    <property type="entry name" value="Retrotran_gag_2"/>
    <property type="match status" value="1"/>
</dbReference>
<dbReference type="Pfam" id="PF00098">
    <property type="entry name" value="zf-CCHC"/>
    <property type="match status" value="1"/>
</dbReference>
<comment type="caution">
    <text evidence="9">The sequence shown here is derived from an EMBL/GenBank/DDBJ whole genome shotgun (WGS) entry which is preliminary data.</text>
</comment>
<dbReference type="Gene3D" id="3.30.420.10">
    <property type="entry name" value="Ribonuclease H-like superfamily/Ribonuclease H"/>
    <property type="match status" value="1"/>
</dbReference>
<accession>A0A5N6PYG1</accession>
<protein>
    <recommendedName>
        <fullName evidence="11">Integrase catalytic domain-containing protein</fullName>
    </recommendedName>
</protein>
<dbReference type="InterPro" id="IPR001878">
    <property type="entry name" value="Znf_CCHC"/>
</dbReference>
<dbReference type="PROSITE" id="PS50994">
    <property type="entry name" value="INTEGRASE"/>
    <property type="match status" value="1"/>
</dbReference>
<evidence type="ECO:0000256" key="4">
    <source>
        <dbReference type="ARBA" id="ARBA00022801"/>
    </source>
</evidence>
<dbReference type="Pfam" id="PF13976">
    <property type="entry name" value="gag_pre-integrs"/>
    <property type="match status" value="1"/>
</dbReference>
<sequence length="1145" mass="130482">MTTTNNAIVPANNSFALRSILDREKLNGKNFMDWYRNLRIVLTQDKKMNVLEGPIPEAPAPNATKVVRDAWAKHFDDAQTIACLMLATMEPNLQHDLEYLKAYEIIEELKLMFEVQARQEIYDTMISLVNCRMQEGTLVGLHVMKMKGYVERLERLGSPLKNDLAIIMILGSLPKSYNQFVMNYNMNGFEKSISELLGMLRIAEKNITNKPQSVLMIREGQVKKPNKQGKGKGKKPWVTPSGKGKAVAKFKKQEQKPAAKAPTKAPKNPNCFHCGEPNHWKRDCPKYLAEMKKNPVGAGTSGIFVIELYAFSSNSWVFDTGCGTHICNDLQGLKKARELREGQLVLHVGNGARVAVEAVGEYSLLLPSGLYLKLNNVCYVPSLTRNIISAARLYEQGFTFGFHEGNILTFKSNVMYFEARTHNGIYEVDIHGSCSDNSIYALNTKRLKTNFNQTYLWHCRLGHINKKRMSKLQTDGILKPTGSESFDICESCLCGKMTKAPFTDIGGRASDLLGLIHTDVCGPFRIMSRSGERYFITFTDDFSRYGYVYLLKHKHEAFEVFKVFQNEVQNQLGKTIKAIRSDRGGEYLSYDFNEHLKKCGIISQLTPPGTPQHNGVSERRNRTLLDMVRSMMSRANLPHSFWSYALETAARIVNMVPTKKVDKTPYELWYGRKPNLSYLRVWGCEAYVKRETSNKLDPRGEKVIFVGYPKETKAYYFYHPTDKKVFIARRAIFLEEDFLSKGMDGNNVDLDEIQDSHNAGPEVRTIDQQITVEPEPCLVQAPIVTHDVRRSERIRREPERFDDIYLVDQSEPTNYKSASSDKESDKWLKAMDVEMQSMYDNQVWDLVDLPSNSKAVGSKWIFKKKTDMDGNVHTFKARLVAKGFTQTQGIDYEETFSPVAMTKSIRILIAIAAYHDYEIWQMDVKTAFLNGHLNEDVYMVQPEGFVDPKYPDKVCKLKKSIYGLKQASRSWNLHFDEKIKEYGFIKNEDEPCVYMKTSGSTVVFLILYVDDILLIGNHIPILKDVKSWLSKCFAMKDLGEAAYILGIKIYRERSKRLIGLSQSAYIDKVVKRFSMQDAKKGLLPMAHGTVLDKSHCPSSDKEIERMKGIPYASAIGSIMYAMLCTRPDVSYALSMTSRYQQNPGE</sequence>
<dbReference type="EMBL" id="SZYD01000001">
    <property type="protein sequence ID" value="KAD7477302.1"/>
    <property type="molecule type" value="Genomic_DNA"/>
</dbReference>
<dbReference type="InterPro" id="IPR039537">
    <property type="entry name" value="Retrotran_Ty1/copia-like"/>
</dbReference>
<keyword evidence="5" id="KW-0863">Zinc-finger</keyword>
<dbReference type="Pfam" id="PF00665">
    <property type="entry name" value="rve"/>
    <property type="match status" value="1"/>
</dbReference>
<feature type="region of interest" description="Disordered" evidence="6">
    <location>
        <begin position="223"/>
        <end position="244"/>
    </location>
</feature>
<keyword evidence="5" id="KW-0862">Zinc</keyword>
<keyword evidence="10" id="KW-1185">Reference proteome</keyword>
<dbReference type="GO" id="GO:0006508">
    <property type="term" value="P:proteolysis"/>
    <property type="evidence" value="ECO:0007669"/>
    <property type="project" value="UniProtKB-KW"/>
</dbReference>
<dbReference type="InterPro" id="IPR012337">
    <property type="entry name" value="RNaseH-like_sf"/>
</dbReference>
<name>A0A5N6PYG1_9ASTR</name>
<gene>
    <name evidence="9" type="ORF">E3N88_00438</name>
</gene>
<dbReference type="Gene3D" id="4.10.60.10">
    <property type="entry name" value="Zinc finger, CCHC-type"/>
    <property type="match status" value="1"/>
</dbReference>
<reference evidence="9 10" key="1">
    <citation type="submission" date="2019-05" db="EMBL/GenBank/DDBJ databases">
        <title>Mikania micrantha, genome provides insights into the molecular mechanism of rapid growth.</title>
        <authorList>
            <person name="Liu B."/>
        </authorList>
    </citation>
    <scope>NUCLEOTIDE SEQUENCE [LARGE SCALE GENOMIC DNA]</scope>
    <source>
        <strain evidence="9">NLD-2019</strain>
        <tissue evidence="9">Leaf</tissue>
    </source>
</reference>
<dbReference type="SMART" id="SM00343">
    <property type="entry name" value="ZnF_C2HC"/>
    <property type="match status" value="1"/>
</dbReference>
<dbReference type="PROSITE" id="PS50158">
    <property type="entry name" value="ZF_CCHC"/>
    <property type="match status" value="1"/>
</dbReference>
<dbReference type="InterPro" id="IPR036397">
    <property type="entry name" value="RNaseH_sf"/>
</dbReference>
<evidence type="ECO:0008006" key="11">
    <source>
        <dbReference type="Google" id="ProtNLM"/>
    </source>
</evidence>
<dbReference type="SUPFAM" id="SSF57756">
    <property type="entry name" value="Retrovirus zinc finger-like domains"/>
    <property type="match status" value="1"/>
</dbReference>
<dbReference type="InterPro" id="IPR001584">
    <property type="entry name" value="Integrase_cat-core"/>
</dbReference>
<evidence type="ECO:0000313" key="10">
    <source>
        <dbReference type="Proteomes" id="UP000326396"/>
    </source>
</evidence>
<dbReference type="InterPro" id="IPR025724">
    <property type="entry name" value="GAG-pre-integrase_dom"/>
</dbReference>
<dbReference type="Proteomes" id="UP000326396">
    <property type="component" value="Linkage Group LG1"/>
</dbReference>
<dbReference type="GO" id="GO:0015074">
    <property type="term" value="P:DNA integration"/>
    <property type="evidence" value="ECO:0007669"/>
    <property type="project" value="InterPro"/>
</dbReference>
<dbReference type="PANTHER" id="PTHR42648">
    <property type="entry name" value="TRANSPOSASE, PUTATIVE-RELATED"/>
    <property type="match status" value="1"/>
</dbReference>
<evidence type="ECO:0000313" key="9">
    <source>
        <dbReference type="EMBL" id="KAD7477302.1"/>
    </source>
</evidence>
<evidence type="ECO:0000256" key="2">
    <source>
        <dbReference type="ARBA" id="ARBA00022723"/>
    </source>
</evidence>
<evidence type="ECO:0000259" key="8">
    <source>
        <dbReference type="PROSITE" id="PS50994"/>
    </source>
</evidence>
<dbReference type="GO" id="GO:0004190">
    <property type="term" value="F:aspartic-type endopeptidase activity"/>
    <property type="evidence" value="ECO:0007669"/>
    <property type="project" value="UniProtKB-KW"/>
</dbReference>
<keyword evidence="4" id="KW-0378">Hydrolase</keyword>
<dbReference type="SUPFAM" id="SSF56672">
    <property type="entry name" value="DNA/RNA polymerases"/>
    <property type="match status" value="1"/>
</dbReference>
<organism evidence="9 10">
    <name type="scientific">Mikania micrantha</name>
    <name type="common">bitter vine</name>
    <dbReference type="NCBI Taxonomy" id="192012"/>
    <lineage>
        <taxon>Eukaryota</taxon>
        <taxon>Viridiplantae</taxon>
        <taxon>Streptophyta</taxon>
        <taxon>Embryophyta</taxon>
        <taxon>Tracheophyta</taxon>
        <taxon>Spermatophyta</taxon>
        <taxon>Magnoliopsida</taxon>
        <taxon>eudicotyledons</taxon>
        <taxon>Gunneridae</taxon>
        <taxon>Pentapetalae</taxon>
        <taxon>asterids</taxon>
        <taxon>campanulids</taxon>
        <taxon>Asterales</taxon>
        <taxon>Asteraceae</taxon>
        <taxon>Asteroideae</taxon>
        <taxon>Heliantheae alliance</taxon>
        <taxon>Eupatorieae</taxon>
        <taxon>Mikania</taxon>
    </lineage>
</organism>
<keyword evidence="2" id="KW-0479">Metal-binding</keyword>
<dbReference type="SUPFAM" id="SSF53098">
    <property type="entry name" value="Ribonuclease H-like"/>
    <property type="match status" value="1"/>
</dbReference>
<evidence type="ECO:0000259" key="7">
    <source>
        <dbReference type="PROSITE" id="PS50158"/>
    </source>
</evidence>